<protein>
    <submittedName>
        <fullName evidence="1">Uncharacterized protein</fullName>
    </submittedName>
</protein>
<proteinExistence type="predicted"/>
<reference evidence="1 2" key="1">
    <citation type="submission" date="2020-09" db="EMBL/GenBank/DDBJ databases">
        <title>Methylomonas albis sp. nov. and Methylomonas fluvii sp. nov.: Two cold-adapted methanotrophs from the River Elbe and an amended description of Methylovulum psychrotolerans strain Eb1.</title>
        <authorList>
            <person name="Bussmann I.K."/>
            <person name="Klings K.-W."/>
            <person name="Warnstedt J."/>
            <person name="Hoppert M."/>
            <person name="Saborowski A."/>
            <person name="Horn F."/>
            <person name="Liebner S."/>
        </authorList>
    </citation>
    <scope>NUCLEOTIDE SEQUENCE [LARGE SCALE GENOMIC DNA]</scope>
    <source>
        <strain evidence="1 2">EbB</strain>
    </source>
</reference>
<dbReference type="Proteomes" id="UP000641152">
    <property type="component" value="Unassembled WGS sequence"/>
</dbReference>
<organism evidence="1 2">
    <name type="scientific">Methylomonas fluvii</name>
    <dbReference type="NCBI Taxonomy" id="1854564"/>
    <lineage>
        <taxon>Bacteria</taxon>
        <taxon>Pseudomonadati</taxon>
        <taxon>Pseudomonadota</taxon>
        <taxon>Gammaproteobacteria</taxon>
        <taxon>Methylococcales</taxon>
        <taxon>Methylococcaceae</taxon>
        <taxon>Methylomonas</taxon>
    </lineage>
</organism>
<dbReference type="RefSeq" id="WP_192392755.1">
    <property type="nucleotide sequence ID" value="NZ_CAJHIU010000001.1"/>
</dbReference>
<evidence type="ECO:0000313" key="2">
    <source>
        <dbReference type="Proteomes" id="UP000641152"/>
    </source>
</evidence>
<evidence type="ECO:0000313" key="1">
    <source>
        <dbReference type="EMBL" id="MBD9359933.1"/>
    </source>
</evidence>
<keyword evidence="2" id="KW-1185">Reference proteome</keyword>
<sequence length="67" mass="7625">MKEININIDVVRKITNQHVITAFSGEIPVVNASPQDENLEGCDNHFDESFFNLLRNGAHADFNTYNF</sequence>
<accession>A0ABR9DC99</accession>
<dbReference type="EMBL" id="JACXST010000001">
    <property type="protein sequence ID" value="MBD9359933.1"/>
    <property type="molecule type" value="Genomic_DNA"/>
</dbReference>
<name>A0ABR9DC99_9GAMM</name>
<gene>
    <name evidence="1" type="ORF">EBB_05215</name>
</gene>
<comment type="caution">
    <text evidence="1">The sequence shown here is derived from an EMBL/GenBank/DDBJ whole genome shotgun (WGS) entry which is preliminary data.</text>
</comment>